<evidence type="ECO:0000313" key="2">
    <source>
        <dbReference type="EMBL" id="QPJ64384.1"/>
    </source>
</evidence>
<feature type="compositionally biased region" description="Basic residues" evidence="1">
    <location>
        <begin position="43"/>
        <end position="53"/>
    </location>
</feature>
<protein>
    <submittedName>
        <fullName evidence="2">Uncharacterized protein</fullName>
    </submittedName>
</protein>
<feature type="compositionally biased region" description="Basic and acidic residues" evidence="1">
    <location>
        <begin position="19"/>
        <end position="42"/>
    </location>
</feature>
<gene>
    <name evidence="2" type="ORF">G3M78_02820</name>
</gene>
<dbReference type="KEGG" id="nva:G3M78_02820"/>
<evidence type="ECO:0000256" key="1">
    <source>
        <dbReference type="SAM" id="MobiDB-lite"/>
    </source>
</evidence>
<reference evidence="3" key="1">
    <citation type="submission" date="2020-02" db="EMBL/GenBank/DDBJ databases">
        <title>Genomic and physiological characterization of two novel Nitrospinaceae genera.</title>
        <authorList>
            <person name="Mueller A.J."/>
            <person name="Jung M.-Y."/>
            <person name="Strachan C.R."/>
            <person name="Herbold C.W."/>
            <person name="Kirkegaard R.H."/>
            <person name="Daims H."/>
        </authorList>
    </citation>
    <scope>NUCLEOTIDE SEQUENCE [LARGE SCALE GENOMIC DNA]</scope>
</reference>
<sequence length="53" mass="6233">MSLSDKNSKYRMYDLKKMQGEIKKDEGSGEMKKNLAQDDIKKMIQRKKQPKPS</sequence>
<evidence type="ECO:0000313" key="3">
    <source>
        <dbReference type="Proteomes" id="UP000594464"/>
    </source>
</evidence>
<name>A0A7T0G2J6_9BACT</name>
<dbReference type="AlphaFoldDB" id="A0A7T0G2J6"/>
<organism evidence="2 3">
    <name type="scientific">Candidatus Nitrohelix vancouverensis</name>
    <dbReference type="NCBI Taxonomy" id="2705534"/>
    <lineage>
        <taxon>Bacteria</taxon>
        <taxon>Pseudomonadati</taxon>
        <taxon>Nitrospinota/Tectimicrobiota group</taxon>
        <taxon>Nitrospinota</taxon>
        <taxon>Nitrospinia</taxon>
        <taxon>Nitrospinales</taxon>
        <taxon>Nitrospinaceae</taxon>
        <taxon>Candidatus Nitrohelix</taxon>
    </lineage>
</organism>
<feature type="region of interest" description="Disordered" evidence="1">
    <location>
        <begin position="19"/>
        <end position="53"/>
    </location>
</feature>
<dbReference type="EMBL" id="CP048620">
    <property type="protein sequence ID" value="QPJ64384.1"/>
    <property type="molecule type" value="Genomic_DNA"/>
</dbReference>
<proteinExistence type="predicted"/>
<dbReference type="Proteomes" id="UP000594464">
    <property type="component" value="Chromosome"/>
</dbReference>
<accession>A0A7T0G2J6</accession>